<feature type="region of interest" description="Disordered" evidence="1">
    <location>
        <begin position="189"/>
        <end position="245"/>
    </location>
</feature>
<feature type="compositionally biased region" description="Basic and acidic residues" evidence="1">
    <location>
        <begin position="411"/>
        <end position="422"/>
    </location>
</feature>
<feature type="compositionally biased region" description="Pro residues" evidence="1">
    <location>
        <begin position="480"/>
        <end position="497"/>
    </location>
</feature>
<feature type="compositionally biased region" description="Basic residues" evidence="1">
    <location>
        <begin position="525"/>
        <end position="535"/>
    </location>
</feature>
<feature type="transmembrane region" description="Helical" evidence="2">
    <location>
        <begin position="23"/>
        <end position="45"/>
    </location>
</feature>
<dbReference type="EMBL" id="CDMZ01004743">
    <property type="protein sequence ID" value="CEM50753.1"/>
    <property type="molecule type" value="Genomic_DNA"/>
</dbReference>
<feature type="compositionally biased region" description="Acidic residues" evidence="1">
    <location>
        <begin position="908"/>
        <end position="924"/>
    </location>
</feature>
<proteinExistence type="predicted"/>
<feature type="compositionally biased region" description="Polar residues" evidence="1">
    <location>
        <begin position="387"/>
        <end position="396"/>
    </location>
</feature>
<keyword evidence="2" id="KW-0472">Membrane</keyword>
<accession>A0A0G4I1J7</accession>
<name>A0A0G4I1J7_9ALVE</name>
<feature type="region of interest" description="Disordered" evidence="1">
    <location>
        <begin position="411"/>
        <end position="674"/>
    </location>
</feature>
<protein>
    <submittedName>
        <fullName evidence="3">Uncharacterized protein</fullName>
    </submittedName>
</protein>
<feature type="compositionally biased region" description="Low complexity" evidence="1">
    <location>
        <begin position="808"/>
        <end position="828"/>
    </location>
</feature>
<sequence>MSPPDGGTCSIPKMSFDGEPFRLLMGVTGLFLLVPILFLAVLSCVPDPPARLEYFTSNVHRVTHLLDPSPLLGASSSSCVRNSKKKVSSSSSSSLSACCVSFFARVLSLLWSLSPVSICFPVSKGMRSLAQPARKLRASSRASEGERGDATERTERPVLQLVEDLENVRQLRNHPDGPFLLHFVRQDEGAGNSHSNAQTTEDREKEPPSSTEKVTGSLPFRPGPAFTRETRTRTATHTTAESDQTLPAPFVTRAKGQPRTVAVPHEASTPVYHHAQGMHITHQDPNQPRAPGGRIVQRHVPGPLTGGGGDVELRPPLSSVMFSSTHARHCAPPPEVHYTHPPGSSSMQHCFSRVPGTQGGPQWCEGGVCGMQGEEEEEEDYEEGSETSQGTNQTPVYSSISELKEILLLRKQQQEQEQRRQSEGSTAQLQNHTTAAQRTYVCNSPSVPPAPSQPAQLPGPAYQNRLSVPPSAPGAHHRPPPQPHSLPPAQPSPPLTRHPPHPQRMQPTHPPNHQRAGLPPVQPHASHHLPPKHPGRPLPGPIVEATPSSPMRRDARDDHRGPLGPPQGPRPVIRLCTESATERIPAASPAPATLPHPPQPTSSAARQITQTPPQPPKPGSVTALPSSPPLHPVSSPPAPSQPPRTPPVPSTHQPTVPSSSHMITPVPPPNPQSLPPAVAPYMMYLCQPQQPQPQPNPNSAFPSTSPQIASMSPLAVVNLPAPGQIPMNMQPTLQQTVAPTMEATGVIRDHTEVMRPSPPPGPFTLPGQVADNEITTVGKAGAPAFSTDGPRQPRFVPVRMGSHQAVRQGSANSGTGTNTNSNTNSRQSAQRRQRTGGQRRSAAEMDAEGTRSGASLPSGPGTEGEGRMMTVESSVPPLALVARDGASRVDGIGRERHAKWTADPEGGCAEEGDEESEEEGEEEHEPAVVRAPERLRFVVWSFWKTLGETLARDHFLLRGAAGDRIPGPASPAGEAQMAVLKVSAGVAAGTAFLIVPVLRDRFVSVLVRVSLFVFRLRSGGDVRCFSGPLEILLGAPLPLSVAVGACVSALVGDWILAVVRGLFFSGPKERPPFRPEMEDGEEDEDRQRERERQRRKRRGRHKGALKAAPSLETFRHERALRRSADEKREARRKERQRAGTVVASLASWRLRIVQREAWGGAVALVLSVCCWSLVGAVLYAWGREAPVPVIVLLLWTLLGLAAAQLLVFPFFASFLAASVVWISSRRRWFDGLLKGYPSMCRFRLCTVSRDPCQLELFTRQETPSDASESATENPEGAPQDGSHLPVCSS</sequence>
<feature type="transmembrane region" description="Helical" evidence="2">
    <location>
        <begin position="1039"/>
        <end position="1063"/>
    </location>
</feature>
<feature type="transmembrane region" description="Helical" evidence="2">
    <location>
        <begin position="1193"/>
        <end position="1222"/>
    </location>
</feature>
<feature type="region of interest" description="Disordered" evidence="1">
    <location>
        <begin position="780"/>
        <end position="869"/>
    </location>
</feature>
<dbReference type="VEuPathDB" id="CryptoDB:Cvel_10169"/>
<feature type="compositionally biased region" description="Basic and acidic residues" evidence="1">
    <location>
        <begin position="892"/>
        <end position="902"/>
    </location>
</feature>
<gene>
    <name evidence="3" type="ORF">Cvel_10169</name>
</gene>
<feature type="compositionally biased region" description="Acidic residues" evidence="1">
    <location>
        <begin position="373"/>
        <end position="385"/>
    </location>
</feature>
<evidence type="ECO:0000313" key="3">
    <source>
        <dbReference type="EMBL" id="CEM50753.1"/>
    </source>
</evidence>
<feature type="region of interest" description="Disordered" evidence="1">
    <location>
        <begin position="1260"/>
        <end position="1289"/>
    </location>
</feature>
<feature type="compositionally biased region" description="Basic residues" evidence="1">
    <location>
        <begin position="1093"/>
        <end position="1104"/>
    </location>
</feature>
<feature type="transmembrane region" description="Helical" evidence="2">
    <location>
        <begin position="1157"/>
        <end position="1181"/>
    </location>
</feature>
<feature type="compositionally biased region" description="Pro residues" evidence="1">
    <location>
        <begin position="626"/>
        <end position="649"/>
    </location>
</feature>
<feature type="region of interest" description="Disordered" evidence="1">
    <location>
        <begin position="131"/>
        <end position="158"/>
    </location>
</feature>
<feature type="compositionally biased region" description="Pro residues" evidence="1">
    <location>
        <begin position="665"/>
        <end position="674"/>
    </location>
</feature>
<feature type="compositionally biased region" description="Polar residues" evidence="1">
    <location>
        <begin position="423"/>
        <end position="443"/>
    </location>
</feature>
<evidence type="ECO:0000256" key="2">
    <source>
        <dbReference type="SAM" id="Phobius"/>
    </source>
</evidence>
<feature type="region of interest" description="Disordered" evidence="1">
    <location>
        <begin position="333"/>
        <end position="353"/>
    </location>
</feature>
<feature type="region of interest" description="Disordered" evidence="1">
    <location>
        <begin position="1071"/>
        <end position="1105"/>
    </location>
</feature>
<feature type="region of interest" description="Disordered" evidence="1">
    <location>
        <begin position="365"/>
        <end position="396"/>
    </location>
</feature>
<keyword evidence="2" id="KW-0812">Transmembrane</keyword>
<keyword evidence="2" id="KW-1133">Transmembrane helix</keyword>
<feature type="compositionally biased region" description="Basic and acidic residues" evidence="1">
    <location>
        <begin position="551"/>
        <end position="561"/>
    </location>
</feature>
<organism evidence="3">
    <name type="scientific">Chromera velia CCMP2878</name>
    <dbReference type="NCBI Taxonomy" id="1169474"/>
    <lineage>
        <taxon>Eukaryota</taxon>
        <taxon>Sar</taxon>
        <taxon>Alveolata</taxon>
        <taxon>Colpodellida</taxon>
        <taxon>Chromeraceae</taxon>
        <taxon>Chromera</taxon>
    </lineage>
</organism>
<reference evidence="3" key="1">
    <citation type="submission" date="2014-11" db="EMBL/GenBank/DDBJ databases">
        <authorList>
            <person name="Otto D Thomas"/>
            <person name="Naeem Raeece"/>
        </authorList>
    </citation>
    <scope>NUCLEOTIDE SEQUENCE</scope>
</reference>
<feature type="compositionally biased region" description="Polar residues" evidence="1">
    <location>
        <begin position="1260"/>
        <end position="1272"/>
    </location>
</feature>
<feature type="region of interest" description="Disordered" evidence="1">
    <location>
        <begin position="687"/>
        <end position="707"/>
    </location>
</feature>
<feature type="compositionally biased region" description="Basic and acidic residues" evidence="1">
    <location>
        <begin position="143"/>
        <end position="156"/>
    </location>
</feature>
<feature type="region of interest" description="Disordered" evidence="1">
    <location>
        <begin position="892"/>
        <end position="927"/>
    </location>
</feature>
<evidence type="ECO:0000256" key="1">
    <source>
        <dbReference type="SAM" id="MobiDB-lite"/>
    </source>
</evidence>